<accession>A0A0R3W701</accession>
<sequence>MDTRDYRQILRPSKAVLTQDETADTAELPTGTSDDGVKYRLSGIKNRQLAWMAGGCITDTIMMVDAKIDQLER</sequence>
<dbReference type="AlphaFoldDB" id="A0A0R3W701"/>
<dbReference type="Proteomes" id="UP000282613">
    <property type="component" value="Unassembled WGS sequence"/>
</dbReference>
<name>A0A0R3W701_TAEAS</name>
<evidence type="ECO:0000313" key="3">
    <source>
        <dbReference type="WBParaSite" id="TASK_0000601301-mRNA-1"/>
    </source>
</evidence>
<evidence type="ECO:0000313" key="1">
    <source>
        <dbReference type="EMBL" id="VDK35993.1"/>
    </source>
</evidence>
<keyword evidence="2" id="KW-1185">Reference proteome</keyword>
<protein>
    <submittedName>
        <fullName evidence="3">Phage major capsid protein</fullName>
    </submittedName>
</protein>
<dbReference type="WBParaSite" id="TASK_0000601301-mRNA-1">
    <property type="protein sequence ID" value="TASK_0000601301-mRNA-1"/>
    <property type="gene ID" value="TASK_0000601301"/>
</dbReference>
<reference evidence="1 2" key="2">
    <citation type="submission" date="2018-11" db="EMBL/GenBank/DDBJ databases">
        <authorList>
            <consortium name="Pathogen Informatics"/>
        </authorList>
    </citation>
    <scope>NUCLEOTIDE SEQUENCE [LARGE SCALE GENOMIC DNA]</scope>
</reference>
<proteinExistence type="predicted"/>
<evidence type="ECO:0000313" key="2">
    <source>
        <dbReference type="Proteomes" id="UP000282613"/>
    </source>
</evidence>
<gene>
    <name evidence="1" type="ORF">TASK_LOCUS6014</name>
</gene>
<organism evidence="3">
    <name type="scientific">Taenia asiatica</name>
    <name type="common">Asian tapeworm</name>
    <dbReference type="NCBI Taxonomy" id="60517"/>
    <lineage>
        <taxon>Eukaryota</taxon>
        <taxon>Metazoa</taxon>
        <taxon>Spiralia</taxon>
        <taxon>Lophotrochozoa</taxon>
        <taxon>Platyhelminthes</taxon>
        <taxon>Cestoda</taxon>
        <taxon>Eucestoda</taxon>
        <taxon>Cyclophyllidea</taxon>
        <taxon>Taeniidae</taxon>
        <taxon>Taenia</taxon>
    </lineage>
</organism>
<reference evidence="3" key="1">
    <citation type="submission" date="2017-02" db="UniProtKB">
        <authorList>
            <consortium name="WormBaseParasite"/>
        </authorList>
    </citation>
    <scope>IDENTIFICATION</scope>
</reference>
<dbReference type="EMBL" id="UYRS01018462">
    <property type="protein sequence ID" value="VDK35993.1"/>
    <property type="molecule type" value="Genomic_DNA"/>
</dbReference>